<proteinExistence type="predicted"/>
<name>A0A066WHG4_TILAU</name>
<dbReference type="GeneID" id="25267974"/>
<evidence type="ECO:0000313" key="3">
    <source>
        <dbReference type="Proteomes" id="UP000027361"/>
    </source>
</evidence>
<evidence type="ECO:0000256" key="1">
    <source>
        <dbReference type="SAM" id="MobiDB-lite"/>
    </source>
</evidence>
<dbReference type="AlphaFoldDB" id="A0A066WHG4"/>
<gene>
    <name evidence="2" type="ORF">K437DRAFT_96761</name>
</gene>
<feature type="region of interest" description="Disordered" evidence="1">
    <location>
        <begin position="34"/>
        <end position="64"/>
    </location>
</feature>
<evidence type="ECO:0000313" key="2">
    <source>
        <dbReference type="EMBL" id="KDN53256.1"/>
    </source>
</evidence>
<accession>A0A066WHG4</accession>
<protein>
    <submittedName>
        <fullName evidence="2">Uncharacterized protein</fullName>
    </submittedName>
</protein>
<comment type="caution">
    <text evidence="2">The sequence shown here is derived from an EMBL/GenBank/DDBJ whole genome shotgun (WGS) entry which is preliminary data.</text>
</comment>
<dbReference type="HOGENOM" id="CLU_2147606_0_0_1"/>
<reference evidence="2 3" key="1">
    <citation type="submission" date="2014-05" db="EMBL/GenBank/DDBJ databases">
        <title>Draft genome sequence of a rare smut relative, Tilletiaria anomala UBC 951.</title>
        <authorList>
            <consortium name="DOE Joint Genome Institute"/>
            <person name="Toome M."/>
            <person name="Kuo A."/>
            <person name="Henrissat B."/>
            <person name="Lipzen A."/>
            <person name="Tritt A."/>
            <person name="Yoshinaga Y."/>
            <person name="Zane M."/>
            <person name="Barry K."/>
            <person name="Grigoriev I.V."/>
            <person name="Spatafora J.W."/>
            <person name="Aimea M.C."/>
        </authorList>
    </citation>
    <scope>NUCLEOTIDE SEQUENCE [LARGE SCALE GENOMIC DNA]</scope>
    <source>
        <strain evidence="2 3">UBC 951</strain>
    </source>
</reference>
<organism evidence="2 3">
    <name type="scientific">Tilletiaria anomala (strain ATCC 24038 / CBS 436.72 / UBC 951)</name>
    <dbReference type="NCBI Taxonomy" id="1037660"/>
    <lineage>
        <taxon>Eukaryota</taxon>
        <taxon>Fungi</taxon>
        <taxon>Dikarya</taxon>
        <taxon>Basidiomycota</taxon>
        <taxon>Ustilaginomycotina</taxon>
        <taxon>Exobasidiomycetes</taxon>
        <taxon>Georgefischeriales</taxon>
        <taxon>Tilletiariaceae</taxon>
        <taxon>Tilletiaria</taxon>
    </lineage>
</organism>
<dbReference type="RefSeq" id="XP_013246095.1">
    <property type="nucleotide sequence ID" value="XM_013390641.1"/>
</dbReference>
<dbReference type="EMBL" id="JMSN01000003">
    <property type="protein sequence ID" value="KDN53256.1"/>
    <property type="molecule type" value="Genomic_DNA"/>
</dbReference>
<keyword evidence="3" id="KW-1185">Reference proteome</keyword>
<sequence>MGAHRLLIAAHWGEGLKVTYYLLYLLTIHPPPSLQHRSARAQASQPVTRPTRARPANASQKIEPSFAGVATVSAHSRPIPRGAEALYKGRDQTRFSSLRTIQVHIPTVVDQH</sequence>
<dbReference type="InParanoid" id="A0A066WHG4"/>
<dbReference type="Proteomes" id="UP000027361">
    <property type="component" value="Unassembled WGS sequence"/>
</dbReference>